<dbReference type="PANTHER" id="PTHR10701">
    <property type="entry name" value="SMALL NUCLEAR RIBONUCLEOPROTEIN-ASSOCIATED PROTEIN B AND N"/>
    <property type="match status" value="1"/>
</dbReference>
<accession>A0A9D4TT05</accession>
<dbReference type="InterPro" id="IPR001163">
    <property type="entry name" value="Sm_dom_euk/arc"/>
</dbReference>
<dbReference type="Pfam" id="PF01423">
    <property type="entry name" value="LSM"/>
    <property type="match status" value="1"/>
</dbReference>
<reference evidence="3" key="2">
    <citation type="submission" date="2020-11" db="EMBL/GenBank/DDBJ databases">
        <authorList>
            <person name="Cecchin M."/>
            <person name="Marcolungo L."/>
            <person name="Rossato M."/>
            <person name="Girolomoni L."/>
            <person name="Cosentino E."/>
            <person name="Cuine S."/>
            <person name="Li-Beisson Y."/>
            <person name="Delledonne M."/>
            <person name="Ballottari M."/>
        </authorList>
    </citation>
    <scope>NUCLEOTIDE SEQUENCE</scope>
    <source>
        <strain evidence="3">211/11P</strain>
        <tissue evidence="3">Whole cell</tissue>
    </source>
</reference>
<dbReference type="InterPro" id="IPR034110">
    <property type="entry name" value="LSMD1_Sm"/>
</dbReference>
<dbReference type="InterPro" id="IPR010920">
    <property type="entry name" value="LSM_dom_sf"/>
</dbReference>
<dbReference type="EMBL" id="SIDB01000004">
    <property type="protein sequence ID" value="KAI3433568.1"/>
    <property type="molecule type" value="Genomic_DNA"/>
</dbReference>
<dbReference type="PANTHER" id="PTHR10701:SF5">
    <property type="entry name" value="N-ALPHA-ACETYLTRANSFERASE 38, NATC AUXILIARY SUBUNIT"/>
    <property type="match status" value="1"/>
</dbReference>
<feature type="domain" description="Sm" evidence="2">
    <location>
        <begin position="36"/>
        <end position="90"/>
    </location>
</feature>
<name>A0A9D4TT05_CHLVU</name>
<proteinExistence type="predicted"/>
<comment type="caution">
    <text evidence="3">The sequence shown here is derived from an EMBL/GenBank/DDBJ whole genome shotgun (WGS) entry which is preliminary data.</text>
</comment>
<dbReference type="CDD" id="cd06168">
    <property type="entry name" value="LSMD1"/>
    <property type="match status" value="1"/>
</dbReference>
<dbReference type="SUPFAM" id="SSF50182">
    <property type="entry name" value="Sm-like ribonucleoproteins"/>
    <property type="match status" value="1"/>
</dbReference>
<organism evidence="3 4">
    <name type="scientific">Chlorella vulgaris</name>
    <name type="common">Green alga</name>
    <dbReference type="NCBI Taxonomy" id="3077"/>
    <lineage>
        <taxon>Eukaryota</taxon>
        <taxon>Viridiplantae</taxon>
        <taxon>Chlorophyta</taxon>
        <taxon>core chlorophytes</taxon>
        <taxon>Trebouxiophyceae</taxon>
        <taxon>Chlorellales</taxon>
        <taxon>Chlorellaceae</taxon>
        <taxon>Chlorella clade</taxon>
        <taxon>Chlorella</taxon>
    </lineage>
</organism>
<feature type="region of interest" description="Disordered" evidence="1">
    <location>
        <begin position="1"/>
        <end position="29"/>
    </location>
</feature>
<gene>
    <name evidence="3" type="ORF">D9Q98_003379</name>
</gene>
<evidence type="ECO:0000259" key="2">
    <source>
        <dbReference type="Pfam" id="PF01423"/>
    </source>
</evidence>
<keyword evidence="4" id="KW-1185">Reference proteome</keyword>
<dbReference type="AlphaFoldDB" id="A0A9D4TT05"/>
<dbReference type="OrthoDB" id="368909at2759"/>
<protein>
    <recommendedName>
        <fullName evidence="2">Sm domain-containing protein</fullName>
    </recommendedName>
</protein>
<dbReference type="GO" id="GO:0031417">
    <property type="term" value="C:NatC complex"/>
    <property type="evidence" value="ECO:0007669"/>
    <property type="project" value="InterPro"/>
</dbReference>
<dbReference type="Gene3D" id="2.30.30.100">
    <property type="match status" value="1"/>
</dbReference>
<evidence type="ECO:0000313" key="4">
    <source>
        <dbReference type="Proteomes" id="UP001055712"/>
    </source>
</evidence>
<evidence type="ECO:0000256" key="1">
    <source>
        <dbReference type="SAM" id="MobiDB-lite"/>
    </source>
</evidence>
<dbReference type="Proteomes" id="UP001055712">
    <property type="component" value="Unassembled WGS sequence"/>
</dbReference>
<dbReference type="InterPro" id="IPR050914">
    <property type="entry name" value="snRNP_SmB/NAA38-like"/>
</dbReference>
<evidence type="ECO:0000313" key="3">
    <source>
        <dbReference type="EMBL" id="KAI3433568.1"/>
    </source>
</evidence>
<sequence>MAATGEPPARGAAVPAAQQQDQQQQMRSPAAEQAAVLLHKRCKVQVKDGRVLVGDFSCLDRLGNIILSNTYEHMQLNGEMHEKVMGQVLVPASHRVSCEFAALPCDDELRALLQQKS</sequence>
<reference evidence="3" key="1">
    <citation type="journal article" date="2019" name="Plant J.">
        <title>Chlorella vulgaris genome assembly and annotation reveals the molecular basis for metabolic acclimation to high light conditions.</title>
        <authorList>
            <person name="Cecchin M."/>
            <person name="Marcolungo L."/>
            <person name="Rossato M."/>
            <person name="Girolomoni L."/>
            <person name="Cosentino E."/>
            <person name="Cuine S."/>
            <person name="Li-Beisson Y."/>
            <person name="Delledonne M."/>
            <person name="Ballottari M."/>
        </authorList>
    </citation>
    <scope>NUCLEOTIDE SEQUENCE</scope>
    <source>
        <strain evidence="3">211/11P</strain>
    </source>
</reference>